<dbReference type="CDD" id="cd14066">
    <property type="entry name" value="STKc_IRAK"/>
    <property type="match status" value="1"/>
</dbReference>
<dbReference type="Pfam" id="PF00069">
    <property type="entry name" value="Pkinase"/>
    <property type="match status" value="1"/>
</dbReference>
<keyword evidence="18 24" id="KW-0472">Membrane</keyword>
<evidence type="ECO:0000256" key="22">
    <source>
        <dbReference type="ARBA" id="ARBA00048679"/>
    </source>
</evidence>
<dbReference type="EMBL" id="OIVN01001631">
    <property type="protein sequence ID" value="SPC96049.1"/>
    <property type="molecule type" value="Genomic_DNA"/>
</dbReference>
<keyword evidence="19" id="KW-0675">Receptor</keyword>
<dbReference type="PRINTS" id="PR00019">
    <property type="entry name" value="LEURICHRPT"/>
</dbReference>
<evidence type="ECO:0000256" key="18">
    <source>
        <dbReference type="ARBA" id="ARBA00023136"/>
    </source>
</evidence>
<organism evidence="27">
    <name type="scientific">Fagus sylvatica</name>
    <name type="common">Beechnut</name>
    <dbReference type="NCBI Taxonomy" id="28930"/>
    <lineage>
        <taxon>Eukaryota</taxon>
        <taxon>Viridiplantae</taxon>
        <taxon>Streptophyta</taxon>
        <taxon>Embryophyta</taxon>
        <taxon>Tracheophyta</taxon>
        <taxon>Spermatophyta</taxon>
        <taxon>Magnoliopsida</taxon>
        <taxon>eudicotyledons</taxon>
        <taxon>Gunneridae</taxon>
        <taxon>Pentapetalae</taxon>
        <taxon>rosids</taxon>
        <taxon>fabids</taxon>
        <taxon>Fagales</taxon>
        <taxon>Fagaceae</taxon>
        <taxon>Fagus</taxon>
    </lineage>
</organism>
<evidence type="ECO:0000256" key="6">
    <source>
        <dbReference type="ARBA" id="ARBA00022475"/>
    </source>
</evidence>
<evidence type="ECO:0000256" key="12">
    <source>
        <dbReference type="ARBA" id="ARBA00022729"/>
    </source>
</evidence>
<gene>
    <name evidence="27" type="ORF">FSB_LOCUS23931</name>
    <name evidence="28" type="ORF">FSB_LOCUS44471</name>
</gene>
<dbReference type="InterPro" id="IPR008271">
    <property type="entry name" value="Ser/Thr_kinase_AS"/>
</dbReference>
<keyword evidence="7" id="KW-0723">Serine/threonine-protein kinase</keyword>
<feature type="domain" description="Protein kinase" evidence="26">
    <location>
        <begin position="673"/>
        <end position="974"/>
    </location>
</feature>
<keyword evidence="13" id="KW-0677">Repeat</keyword>
<comment type="subcellular location">
    <subcellularLocation>
        <location evidence="1">Cell membrane</location>
        <topology evidence="1">Single-pass membrane protein</topology>
    </subcellularLocation>
    <subcellularLocation>
        <location evidence="2">Membrane</location>
        <topology evidence="2">Single-pass type I membrane protein</topology>
    </subcellularLocation>
</comment>
<keyword evidence="10" id="KW-0808">Transferase</keyword>
<keyword evidence="15" id="KW-0418">Kinase</keyword>
<evidence type="ECO:0000256" key="8">
    <source>
        <dbReference type="ARBA" id="ARBA00022553"/>
    </source>
</evidence>
<protein>
    <recommendedName>
        <fullName evidence="5">non-specific serine/threonine protein kinase</fullName>
        <ecNumber evidence="5">2.7.11.1</ecNumber>
    </recommendedName>
</protein>
<comment type="catalytic activity">
    <reaction evidence="21">
        <text>L-threonyl-[protein] + ATP = O-phospho-L-threonyl-[protein] + ADP + H(+)</text>
        <dbReference type="Rhea" id="RHEA:46608"/>
        <dbReference type="Rhea" id="RHEA-COMP:11060"/>
        <dbReference type="Rhea" id="RHEA-COMP:11605"/>
        <dbReference type="ChEBI" id="CHEBI:15378"/>
        <dbReference type="ChEBI" id="CHEBI:30013"/>
        <dbReference type="ChEBI" id="CHEBI:30616"/>
        <dbReference type="ChEBI" id="CHEBI:61977"/>
        <dbReference type="ChEBI" id="CHEBI:456216"/>
        <dbReference type="EC" id="2.7.11.1"/>
    </reaction>
</comment>
<dbReference type="FunFam" id="3.80.10.10:FF:000383">
    <property type="entry name" value="Leucine-rich repeat receptor protein kinase EMS1"/>
    <property type="match status" value="1"/>
</dbReference>
<evidence type="ECO:0000256" key="4">
    <source>
        <dbReference type="ARBA" id="ARBA00009592"/>
    </source>
</evidence>
<dbReference type="EC" id="2.7.11.1" evidence="5"/>
<dbReference type="FunFam" id="3.30.200.20:FF:000543">
    <property type="entry name" value="Putative leucine-rich repeat receptor-like serine/threonine-protein kinase"/>
    <property type="match status" value="1"/>
</dbReference>
<keyword evidence="6" id="KW-1003">Cell membrane</keyword>
<evidence type="ECO:0000259" key="26">
    <source>
        <dbReference type="PROSITE" id="PS50011"/>
    </source>
</evidence>
<dbReference type="SMART" id="SM00369">
    <property type="entry name" value="LRR_TYP"/>
    <property type="match status" value="6"/>
</dbReference>
<evidence type="ECO:0000313" key="27">
    <source>
        <dbReference type="EMBL" id="SPC96049.1"/>
    </source>
</evidence>
<evidence type="ECO:0000256" key="15">
    <source>
        <dbReference type="ARBA" id="ARBA00022777"/>
    </source>
</evidence>
<keyword evidence="17 24" id="KW-1133">Transmembrane helix</keyword>
<name>A0A2N9G9J8_FAGSY</name>
<dbReference type="FunFam" id="3.80.10.10:FF:000095">
    <property type="entry name" value="LRR receptor-like serine/threonine-protein kinase GSO1"/>
    <property type="match status" value="1"/>
</dbReference>
<evidence type="ECO:0000256" key="19">
    <source>
        <dbReference type="ARBA" id="ARBA00023170"/>
    </source>
</evidence>
<dbReference type="GO" id="GO:0004674">
    <property type="term" value="F:protein serine/threonine kinase activity"/>
    <property type="evidence" value="ECO:0007669"/>
    <property type="project" value="UniProtKB-KW"/>
</dbReference>
<evidence type="ECO:0000256" key="10">
    <source>
        <dbReference type="ARBA" id="ARBA00022679"/>
    </source>
</evidence>
<comment type="catalytic activity">
    <reaction evidence="22">
        <text>L-seryl-[protein] + ATP = O-phospho-L-seryl-[protein] + ADP + H(+)</text>
        <dbReference type="Rhea" id="RHEA:17989"/>
        <dbReference type="Rhea" id="RHEA-COMP:9863"/>
        <dbReference type="Rhea" id="RHEA-COMP:11604"/>
        <dbReference type="ChEBI" id="CHEBI:15378"/>
        <dbReference type="ChEBI" id="CHEBI:29999"/>
        <dbReference type="ChEBI" id="CHEBI:30616"/>
        <dbReference type="ChEBI" id="CHEBI:83421"/>
        <dbReference type="ChEBI" id="CHEBI:456216"/>
        <dbReference type="EC" id="2.7.11.1"/>
    </reaction>
</comment>
<feature type="transmembrane region" description="Helical" evidence="24">
    <location>
        <begin position="607"/>
        <end position="631"/>
    </location>
</feature>
<dbReference type="InterPro" id="IPR000719">
    <property type="entry name" value="Prot_kinase_dom"/>
</dbReference>
<keyword evidence="14 23" id="KW-0547">Nucleotide-binding</keyword>
<feature type="binding site" evidence="23">
    <location>
        <position position="701"/>
    </location>
    <ligand>
        <name>ATP</name>
        <dbReference type="ChEBI" id="CHEBI:30616"/>
    </ligand>
</feature>
<evidence type="ECO:0000256" key="23">
    <source>
        <dbReference type="PROSITE-ProRule" id="PRU10141"/>
    </source>
</evidence>
<evidence type="ECO:0000256" key="24">
    <source>
        <dbReference type="SAM" id="Phobius"/>
    </source>
</evidence>
<dbReference type="Pfam" id="PF00560">
    <property type="entry name" value="LRR_1"/>
    <property type="match status" value="7"/>
</dbReference>
<dbReference type="SMART" id="SM00220">
    <property type="entry name" value="S_TKc"/>
    <property type="match status" value="1"/>
</dbReference>
<evidence type="ECO:0000256" key="11">
    <source>
        <dbReference type="ARBA" id="ARBA00022692"/>
    </source>
</evidence>
<keyword evidence="16 23" id="KW-0067">ATP-binding</keyword>
<dbReference type="PROSITE" id="PS00108">
    <property type="entry name" value="PROTEIN_KINASE_ST"/>
    <property type="match status" value="1"/>
</dbReference>
<dbReference type="Pfam" id="PF08263">
    <property type="entry name" value="LRRNT_2"/>
    <property type="match status" value="1"/>
</dbReference>
<dbReference type="InterPro" id="IPR032675">
    <property type="entry name" value="LRR_dom_sf"/>
</dbReference>
<keyword evidence="12 25" id="KW-0732">Signal</keyword>
<dbReference type="GO" id="GO:0005524">
    <property type="term" value="F:ATP binding"/>
    <property type="evidence" value="ECO:0007669"/>
    <property type="project" value="UniProtKB-UniRule"/>
</dbReference>
<dbReference type="EMBL" id="OIVN01004306">
    <property type="protein sequence ID" value="SPD16589.1"/>
    <property type="molecule type" value="Genomic_DNA"/>
</dbReference>
<keyword evidence="20" id="KW-0325">Glycoprotein</keyword>
<dbReference type="PANTHER" id="PTHR45974">
    <property type="entry name" value="RECEPTOR-LIKE PROTEIN 55"/>
    <property type="match status" value="1"/>
</dbReference>
<dbReference type="InterPro" id="IPR003591">
    <property type="entry name" value="Leu-rich_rpt_typical-subtyp"/>
</dbReference>
<evidence type="ECO:0000256" key="9">
    <source>
        <dbReference type="ARBA" id="ARBA00022614"/>
    </source>
</evidence>
<evidence type="ECO:0000256" key="2">
    <source>
        <dbReference type="ARBA" id="ARBA00004479"/>
    </source>
</evidence>
<keyword evidence="9" id="KW-0433">Leucine-rich repeat</keyword>
<dbReference type="PROSITE" id="PS50011">
    <property type="entry name" value="PROTEIN_KINASE_DOM"/>
    <property type="match status" value="1"/>
</dbReference>
<dbReference type="SUPFAM" id="SSF52058">
    <property type="entry name" value="L domain-like"/>
    <property type="match status" value="2"/>
</dbReference>
<evidence type="ECO:0000256" key="21">
    <source>
        <dbReference type="ARBA" id="ARBA00047899"/>
    </source>
</evidence>
<dbReference type="Gene3D" id="3.80.10.10">
    <property type="entry name" value="Ribonuclease Inhibitor"/>
    <property type="match status" value="3"/>
</dbReference>
<accession>A0A2N9G9J8</accession>
<keyword evidence="11 24" id="KW-0812">Transmembrane</keyword>
<evidence type="ECO:0000256" key="25">
    <source>
        <dbReference type="SAM" id="SignalP"/>
    </source>
</evidence>
<dbReference type="PANTHER" id="PTHR45974:SF63">
    <property type="entry name" value="PROTEIN KINASE DOMAIN-CONTAINING PROTEIN"/>
    <property type="match status" value="1"/>
</dbReference>
<dbReference type="SUPFAM" id="SSF56112">
    <property type="entry name" value="Protein kinase-like (PK-like)"/>
    <property type="match status" value="1"/>
</dbReference>
<dbReference type="Gene3D" id="1.10.510.10">
    <property type="entry name" value="Transferase(Phosphotransferase) domain 1"/>
    <property type="match status" value="1"/>
</dbReference>
<feature type="chain" id="PRO_5015084626" description="non-specific serine/threonine protein kinase" evidence="25">
    <location>
        <begin position="20"/>
        <end position="1003"/>
    </location>
</feature>
<dbReference type="FunFam" id="1.10.510.10:FF:000358">
    <property type="entry name" value="Putative leucine-rich repeat receptor-like serine/threonine-protein kinase"/>
    <property type="match status" value="1"/>
</dbReference>
<proteinExistence type="inferred from homology"/>
<keyword evidence="8" id="KW-0597">Phosphoprotein</keyword>
<dbReference type="Gene3D" id="3.30.200.20">
    <property type="entry name" value="Phosphorylase Kinase, domain 1"/>
    <property type="match status" value="1"/>
</dbReference>
<feature type="signal peptide" evidence="25">
    <location>
        <begin position="1"/>
        <end position="19"/>
    </location>
</feature>
<sequence length="1003" mass="110481">MIFIESLILLLLLHQQHLALTSGYILLGHHNPPDHSLLTDKAALLAFKKTIIHDPNSTLDNWDEAVDVCNFTKVRCDKHHHHVVRLILNETQLVGLLSPFLSNLTRLRILVFIGNHLFGNIPPEFSSLRHLQLLRIEGNNLQGTIPDSLALLSQLTTLNIKQNNISGTIPPSIFSNCTLLGNIDFSNNNLMGNIPEEIGNCRVLWNLNLYDNKFTGQLPFSLTNASSFMYNIDVENNLLTGELPSKIVGKLPGLGALHLSYNWMESTNLDPFFVALRNCTSLVELELAGMHLGGRLPISIGQLSTYLETLLLQENQLFGSIPPNLADLSNLLVLNLTSNLLNGTIPAEISQLSSLQQLFLSHNLFTSEIPTALGKFPHLGLLDLSHNKFSGEIPAILGNLVQINYLFLNNNLLSGMIPPTLGHCTDLNKLDLSYNRLTGSIPPELAGIREIRIFINLSHNHLEGPLPIELSKLENVQEMDLSSNKLTGSIFLQISSCIALRMINFSNNSLEGHLPESLGELKNLESFDVSGNRLSGMIPISINKIHSLTYLNLSLNDFEGMIPTGGIFDSLSNMSFLENHQLCKPINSSVAGIPICSHKRRWFHSPVFLIIFIVVIFISVFLSTICCVIGFRRVRLIIQSQQTQTVRQPTTPEPLHNIPRMTHKELSDATAGFDEQRLVGSGGYGRVYRGVLPDGTAIAVKVLHVQSGNSTKSFNRECQVLKRIRHRNLIRIITACSLPDFKALVLPYMGNGSLDSRLYPHSVTDLRSGSSDLSLIQRVNICSDIAEGMAYLHHHSPVKVIHCDLKPSNVLLNDDMTALVSDFGIARLVMTAGGGNGAAAEMGNSTANMLRGSIGYIAPEYGFGSTTSTKGDVYSFGILVLEMMTRKRPTDDMFSGGLSLHKWVKSHYHGRVERVIDPSLVRACRDQSPEVKKMWEVAIGELMELGILCTQESPSTRPTMLDAADDLDRLKRYLSGDTTATFASSLGISSSTLGISSSTLGDD</sequence>
<dbReference type="AlphaFoldDB" id="A0A2N9G9J8"/>
<dbReference type="GO" id="GO:0005886">
    <property type="term" value="C:plasma membrane"/>
    <property type="evidence" value="ECO:0007669"/>
    <property type="project" value="UniProtKB-SubCell"/>
</dbReference>
<evidence type="ECO:0000256" key="7">
    <source>
        <dbReference type="ARBA" id="ARBA00022527"/>
    </source>
</evidence>
<dbReference type="InterPro" id="IPR017441">
    <property type="entry name" value="Protein_kinase_ATP_BS"/>
</dbReference>
<evidence type="ECO:0000256" key="16">
    <source>
        <dbReference type="ARBA" id="ARBA00022840"/>
    </source>
</evidence>
<evidence type="ECO:0000256" key="5">
    <source>
        <dbReference type="ARBA" id="ARBA00012513"/>
    </source>
</evidence>
<dbReference type="InterPro" id="IPR011009">
    <property type="entry name" value="Kinase-like_dom_sf"/>
</dbReference>
<evidence type="ECO:0000256" key="13">
    <source>
        <dbReference type="ARBA" id="ARBA00022737"/>
    </source>
</evidence>
<comment type="similarity">
    <text evidence="4">Belongs to the RLP family.</text>
</comment>
<reference evidence="27" key="1">
    <citation type="submission" date="2018-02" db="EMBL/GenBank/DDBJ databases">
        <authorList>
            <person name="Cohen D.B."/>
            <person name="Kent A.D."/>
        </authorList>
    </citation>
    <scope>NUCLEOTIDE SEQUENCE</scope>
</reference>
<dbReference type="PROSITE" id="PS00107">
    <property type="entry name" value="PROTEIN_KINASE_ATP"/>
    <property type="match status" value="1"/>
</dbReference>
<dbReference type="FunFam" id="3.80.10.10:FF:000275">
    <property type="entry name" value="Leucine-rich repeat receptor-like protein kinase"/>
    <property type="match status" value="1"/>
</dbReference>
<dbReference type="InterPro" id="IPR013210">
    <property type="entry name" value="LRR_N_plant-typ"/>
</dbReference>
<evidence type="ECO:0000256" key="17">
    <source>
        <dbReference type="ARBA" id="ARBA00022989"/>
    </source>
</evidence>
<evidence type="ECO:0000256" key="20">
    <source>
        <dbReference type="ARBA" id="ARBA00023180"/>
    </source>
</evidence>
<evidence type="ECO:0000256" key="14">
    <source>
        <dbReference type="ARBA" id="ARBA00022741"/>
    </source>
</evidence>
<dbReference type="Pfam" id="PF13855">
    <property type="entry name" value="LRR_8"/>
    <property type="match status" value="1"/>
</dbReference>
<evidence type="ECO:0000256" key="1">
    <source>
        <dbReference type="ARBA" id="ARBA00004162"/>
    </source>
</evidence>
<evidence type="ECO:0000313" key="28">
    <source>
        <dbReference type="EMBL" id="SPD16589.1"/>
    </source>
</evidence>
<dbReference type="InterPro" id="IPR001611">
    <property type="entry name" value="Leu-rich_rpt"/>
</dbReference>
<evidence type="ECO:0000256" key="3">
    <source>
        <dbReference type="ARBA" id="ARBA00008684"/>
    </source>
</evidence>
<comment type="similarity">
    <text evidence="3">Belongs to the protein kinase superfamily. Ser/Thr protein kinase family.</text>
</comment>